<reference evidence="6 7" key="1">
    <citation type="submission" date="2019-09" db="EMBL/GenBank/DDBJ databases">
        <title>Goodfellowia gen. nov., a new genus of the Pseudonocardineae related to Actinoalloteichus, containing Goodfellowia coeruleoviolacea gen. nov., comb. nov. gen. nov., comb. nov.</title>
        <authorList>
            <person name="Labeda D."/>
        </authorList>
    </citation>
    <scope>NUCLEOTIDE SEQUENCE [LARGE SCALE GENOMIC DNA]</scope>
    <source>
        <strain evidence="6 7">AN110305</strain>
    </source>
</reference>
<dbReference type="InterPro" id="IPR017853">
    <property type="entry name" value="GH"/>
</dbReference>
<dbReference type="AlphaFoldDB" id="A0A5B2XI91"/>
<feature type="domain" description="Glycoside hydrolase family 5" evidence="5">
    <location>
        <begin position="158"/>
        <end position="397"/>
    </location>
</feature>
<keyword evidence="2 3" id="KW-0326">Glycosidase</keyword>
<comment type="caution">
    <text evidence="6">The sequence shown here is derived from an EMBL/GenBank/DDBJ whole genome shotgun (WGS) entry which is preliminary data.</text>
</comment>
<dbReference type="Proteomes" id="UP000323454">
    <property type="component" value="Unassembled WGS sequence"/>
</dbReference>
<evidence type="ECO:0000256" key="2">
    <source>
        <dbReference type="ARBA" id="ARBA00023295"/>
    </source>
</evidence>
<sequence>MAGGRPHSRARTTDGCAGSTAGRIPATSTCRQPSLIRARYCAAGFWYQHGTCDSNVGLIHSTGNPVRLRTTAQVLEETVRSRPVRAVLVAAAALLAGLAVGPAQAAPQPAGGPPVTWTGDFKGVNWSDGRADSNYETGRLVLSGFGGSEDYATVKATSTRILNAFHDTLGANTVRLPVNPATVNDPWWNTYKGTIDAATDLGMKVVLGYWEETPGGHHKGVVVNPANYVAMWNRVVQDYTNQPLVNFEPMNEPFGYADGVAKPPTCNTTINDDSVLGDPRLCWTDVAARWLKVHPSINVNRVVISGTGYNTNVKFVAADPRLAGTLLSYHVYDFFPGCGVTNPQAPNPTEVRQVYDHCTHTMSNEIGSDAEKRTIVDEFGEFMYGVNANGIPQKDGNGNWLPGPNYDVPGDLGTNPVGNPCSPDFHVNSFQAVTNYIHDKQLGAIYWPGLWQDSTGFPNGYAIAVTGKSTVDGSVVEQVNDQSGLDRLRYAWNLGNPVPLRSGVC</sequence>
<keyword evidence="1 3" id="KW-0378">Hydrolase</keyword>
<keyword evidence="7" id="KW-1185">Reference proteome</keyword>
<dbReference type="Gene3D" id="3.20.20.80">
    <property type="entry name" value="Glycosidases"/>
    <property type="match status" value="1"/>
</dbReference>
<feature type="compositionally biased region" description="Basic residues" evidence="4">
    <location>
        <begin position="1"/>
        <end position="10"/>
    </location>
</feature>
<protein>
    <submittedName>
        <fullName evidence="6">Glycoside hydrolase family 5 protein</fullName>
    </submittedName>
</protein>
<name>A0A5B2XI91_9PSEU</name>
<organism evidence="6 7">
    <name type="scientific">Solihabitans fulvus</name>
    <dbReference type="NCBI Taxonomy" id="1892852"/>
    <lineage>
        <taxon>Bacteria</taxon>
        <taxon>Bacillati</taxon>
        <taxon>Actinomycetota</taxon>
        <taxon>Actinomycetes</taxon>
        <taxon>Pseudonocardiales</taxon>
        <taxon>Pseudonocardiaceae</taxon>
        <taxon>Solihabitans</taxon>
    </lineage>
</organism>
<evidence type="ECO:0000313" key="6">
    <source>
        <dbReference type="EMBL" id="KAA2262709.1"/>
    </source>
</evidence>
<evidence type="ECO:0000256" key="3">
    <source>
        <dbReference type="RuleBase" id="RU361153"/>
    </source>
</evidence>
<accession>A0A5B2XI91</accession>
<gene>
    <name evidence="6" type="ORF">F0L68_12515</name>
</gene>
<proteinExistence type="inferred from homology"/>
<evidence type="ECO:0000256" key="4">
    <source>
        <dbReference type="SAM" id="MobiDB-lite"/>
    </source>
</evidence>
<comment type="similarity">
    <text evidence="3">Belongs to the glycosyl hydrolase 5 (cellulase A) family.</text>
</comment>
<dbReference type="Pfam" id="PF00150">
    <property type="entry name" value="Cellulase"/>
    <property type="match status" value="1"/>
</dbReference>
<evidence type="ECO:0000256" key="1">
    <source>
        <dbReference type="ARBA" id="ARBA00022801"/>
    </source>
</evidence>
<reference evidence="6 7" key="2">
    <citation type="submission" date="2019-09" db="EMBL/GenBank/DDBJ databases">
        <authorList>
            <person name="Jin C."/>
        </authorList>
    </citation>
    <scope>NUCLEOTIDE SEQUENCE [LARGE SCALE GENOMIC DNA]</scope>
    <source>
        <strain evidence="6 7">AN110305</strain>
    </source>
</reference>
<dbReference type="GO" id="GO:0004553">
    <property type="term" value="F:hydrolase activity, hydrolyzing O-glycosyl compounds"/>
    <property type="evidence" value="ECO:0007669"/>
    <property type="project" value="InterPro"/>
</dbReference>
<dbReference type="EMBL" id="VUOB01000021">
    <property type="protein sequence ID" value="KAA2262709.1"/>
    <property type="molecule type" value="Genomic_DNA"/>
</dbReference>
<evidence type="ECO:0000259" key="5">
    <source>
        <dbReference type="Pfam" id="PF00150"/>
    </source>
</evidence>
<dbReference type="SUPFAM" id="SSF51445">
    <property type="entry name" value="(Trans)glycosidases"/>
    <property type="match status" value="1"/>
</dbReference>
<dbReference type="InterPro" id="IPR001547">
    <property type="entry name" value="Glyco_hydro_5"/>
</dbReference>
<evidence type="ECO:0000313" key="7">
    <source>
        <dbReference type="Proteomes" id="UP000323454"/>
    </source>
</evidence>
<dbReference type="OrthoDB" id="273314at2"/>
<dbReference type="GO" id="GO:0000272">
    <property type="term" value="P:polysaccharide catabolic process"/>
    <property type="evidence" value="ECO:0007669"/>
    <property type="project" value="InterPro"/>
</dbReference>
<feature type="region of interest" description="Disordered" evidence="4">
    <location>
        <begin position="1"/>
        <end position="23"/>
    </location>
</feature>